<keyword evidence="2" id="KW-0472">Membrane</keyword>
<protein>
    <submittedName>
        <fullName evidence="3">Uncharacterized protein</fullName>
    </submittedName>
</protein>
<evidence type="ECO:0000256" key="1">
    <source>
        <dbReference type="SAM" id="MobiDB-lite"/>
    </source>
</evidence>
<keyword evidence="2" id="KW-1133">Transmembrane helix</keyword>
<dbReference type="Proteomes" id="UP001642720">
    <property type="component" value="Unassembled WGS sequence"/>
</dbReference>
<feature type="region of interest" description="Disordered" evidence="1">
    <location>
        <begin position="421"/>
        <end position="456"/>
    </location>
</feature>
<dbReference type="Gene3D" id="1.20.5.340">
    <property type="match status" value="1"/>
</dbReference>
<dbReference type="PANTHER" id="PTHR34707:SF1">
    <property type="entry name" value="VIMENTIN-TYPE INTERMEDIATE FILAMENT-ASSOCIATED COILED-COIL PROTEIN"/>
    <property type="match status" value="1"/>
</dbReference>
<feature type="compositionally biased region" description="Basic and acidic residues" evidence="1">
    <location>
        <begin position="19"/>
        <end position="29"/>
    </location>
</feature>
<feature type="compositionally biased region" description="Basic and acidic residues" evidence="1">
    <location>
        <begin position="105"/>
        <end position="125"/>
    </location>
</feature>
<evidence type="ECO:0000313" key="3">
    <source>
        <dbReference type="EMBL" id="TFB00638.1"/>
    </source>
</evidence>
<dbReference type="GeneID" id="300578727"/>
<proteinExistence type="predicted"/>
<dbReference type="RefSeq" id="XP_073556839.1">
    <property type="nucleotide sequence ID" value="XM_073704277.1"/>
</dbReference>
<evidence type="ECO:0000313" key="4">
    <source>
        <dbReference type="Proteomes" id="UP001642720"/>
    </source>
</evidence>
<dbReference type="EMBL" id="PPTA01000010">
    <property type="protein sequence ID" value="TFB00638.1"/>
    <property type="molecule type" value="Genomic_DNA"/>
</dbReference>
<gene>
    <name evidence="3" type="ORF">CCMA1212_007099</name>
</gene>
<comment type="caution">
    <text evidence="3">The sequence shown here is derived from an EMBL/GenBank/DDBJ whole genome shotgun (WGS) entry which is preliminary data.</text>
</comment>
<accession>A0ABY2GXE7</accession>
<feature type="region of interest" description="Disordered" evidence="1">
    <location>
        <begin position="352"/>
        <end position="376"/>
    </location>
</feature>
<sequence length="602" mass="66642">MPGYGYGSRRAESDEEDAWEYKKPNKEKNAQFIAGSIPRPIRKIRRKKNQDGDPTTVASSTKEEQHADTTASEEAAALTRAYEEQQARGEAAAYENPPIEDEESDRASSREEEQSPTVEHFEATLDHVPAMAPGPSLNDELGSDYDGYSDNGEIVEASSDEDDLDVDPVGASPPPPSNATSDGSSDAGNDLVESTSTESARSLEADALEMRRECDGLKKELDSRDKQIVALMEELKSHDERSTALEADLVSRDERIAALTKDLESHDEKLATLEKELETREEQLTTLTNDLESRRDQRVAALEKERESHAEETDAIKKNLASRNEEIAALRKQSEARNSEIAALEKELGSRNKELESRAGRLGAMEREGESHKEELESRAERIAAMKKELQSRNEKFAVLEKDWTLRGERISELEAQNSQLTNETTKTVSTCDSATNTEASPGDAVLQRNSPGVDENRQRTVTAKLEQLSSPASPFAMKTAEVVRFVQLCSAMLKTFYLACISLAGTASIRARSFISSVGRSESFQKAVDAAQQSVRASAIYLATPFWIILSFAMFMSIWRERSYWVQANAVTRKHLLKHATGVSEVADWEVFFAIGSAAMS</sequence>
<feature type="compositionally biased region" description="Polar residues" evidence="1">
    <location>
        <begin position="421"/>
        <end position="440"/>
    </location>
</feature>
<keyword evidence="4" id="KW-1185">Reference proteome</keyword>
<organism evidence="3 4">
    <name type="scientific">Trichoderma ghanense</name>
    <dbReference type="NCBI Taxonomy" id="65468"/>
    <lineage>
        <taxon>Eukaryota</taxon>
        <taxon>Fungi</taxon>
        <taxon>Dikarya</taxon>
        <taxon>Ascomycota</taxon>
        <taxon>Pezizomycotina</taxon>
        <taxon>Sordariomycetes</taxon>
        <taxon>Hypocreomycetidae</taxon>
        <taxon>Hypocreales</taxon>
        <taxon>Hypocreaceae</taxon>
        <taxon>Trichoderma</taxon>
    </lineage>
</organism>
<feature type="compositionally biased region" description="Polar residues" evidence="1">
    <location>
        <begin position="178"/>
        <end position="200"/>
    </location>
</feature>
<name>A0ABY2GXE7_9HYPO</name>
<keyword evidence="2" id="KW-0812">Transmembrane</keyword>
<dbReference type="PANTHER" id="PTHR34707">
    <property type="entry name" value="VIMENTIN-TYPE INTERMEDIATE FILAMENT-ASSOCIATED COILED-COIL PROTEIN"/>
    <property type="match status" value="1"/>
</dbReference>
<reference evidence="3 4" key="1">
    <citation type="submission" date="2018-01" db="EMBL/GenBank/DDBJ databases">
        <title>Genome characterization of the sugarcane-associated fungus Trichoderma ghanense CCMA-1212 and their application in lignocelulose bioconversion.</title>
        <authorList>
            <person name="Steindorff A.S."/>
            <person name="Mendes T.D."/>
            <person name="Vilela E.S.D."/>
            <person name="Rodrigues D.S."/>
            <person name="Formighieri E.F."/>
            <person name="Melo I.S."/>
            <person name="Favaro L.C.L."/>
        </authorList>
    </citation>
    <scope>NUCLEOTIDE SEQUENCE [LARGE SCALE GENOMIC DNA]</scope>
    <source>
        <strain evidence="3 4">CCMA-1212</strain>
    </source>
</reference>
<feature type="region of interest" description="Disordered" evidence="1">
    <location>
        <begin position="1"/>
        <end position="207"/>
    </location>
</feature>
<evidence type="ECO:0000256" key="2">
    <source>
        <dbReference type="SAM" id="Phobius"/>
    </source>
</evidence>
<feature type="transmembrane region" description="Helical" evidence="2">
    <location>
        <begin position="540"/>
        <end position="560"/>
    </location>
</feature>